<dbReference type="SUPFAM" id="SSF52200">
    <property type="entry name" value="Toll/Interleukin receptor TIR domain"/>
    <property type="match status" value="1"/>
</dbReference>
<reference evidence="2" key="1">
    <citation type="journal article" date="2015" name="PeerJ">
        <title>First genomic representation of candidate bacterial phylum KSB3 points to enhanced environmental sensing as a trigger of wastewater bulking.</title>
        <authorList>
            <person name="Sekiguchi Y."/>
            <person name="Ohashi A."/>
            <person name="Parks D.H."/>
            <person name="Yamauchi T."/>
            <person name="Tyson G.W."/>
            <person name="Hugenholtz P."/>
        </authorList>
    </citation>
    <scope>NUCLEOTIDE SEQUENCE [LARGE SCALE GENOMIC DNA]</scope>
</reference>
<gene>
    <name evidence="2" type="ORF">U27_00960</name>
</gene>
<dbReference type="eggNOG" id="COG4916">
    <property type="taxonomic scope" value="Bacteria"/>
</dbReference>
<keyword evidence="3" id="KW-1185">Reference proteome</keyword>
<dbReference type="PROSITE" id="PS50104">
    <property type="entry name" value="TIR"/>
    <property type="match status" value="1"/>
</dbReference>
<dbReference type="Pfam" id="PF13676">
    <property type="entry name" value="TIR_2"/>
    <property type="match status" value="1"/>
</dbReference>
<dbReference type="EMBL" id="DF820476">
    <property type="protein sequence ID" value="GAK61062.1"/>
    <property type="molecule type" value="Genomic_DNA"/>
</dbReference>
<dbReference type="GO" id="GO:0007165">
    <property type="term" value="P:signal transduction"/>
    <property type="evidence" value="ECO:0007669"/>
    <property type="project" value="InterPro"/>
</dbReference>
<evidence type="ECO:0000313" key="2">
    <source>
        <dbReference type="EMBL" id="GAK61062.1"/>
    </source>
</evidence>
<proteinExistence type="predicted"/>
<dbReference type="STRING" id="1499967.U27_00960"/>
<accession>A0A081C907</accession>
<sequence>MSEPKQWDLFISHASEDNEEVALPLAELLEKYGVRVWLDQKEIRLGDSIPAKINQGLSKLRVGLVIAR</sequence>
<dbReference type="Gene3D" id="3.40.50.10140">
    <property type="entry name" value="Toll/interleukin-1 receptor homology (TIR) domain"/>
    <property type="match status" value="1"/>
</dbReference>
<dbReference type="InterPro" id="IPR000157">
    <property type="entry name" value="TIR_dom"/>
</dbReference>
<protein>
    <recommendedName>
        <fullName evidence="1">TIR domain-containing protein</fullName>
    </recommendedName>
</protein>
<name>A0A081C907_VECG1</name>
<evidence type="ECO:0000259" key="1">
    <source>
        <dbReference type="PROSITE" id="PS50104"/>
    </source>
</evidence>
<dbReference type="HOGENOM" id="CLU_2785456_0_0_0"/>
<organism evidence="2">
    <name type="scientific">Vecturithrix granuli</name>
    <dbReference type="NCBI Taxonomy" id="1499967"/>
    <lineage>
        <taxon>Bacteria</taxon>
        <taxon>Candidatus Moduliflexota</taxon>
        <taxon>Candidatus Vecturitrichia</taxon>
        <taxon>Candidatus Vecturitrichales</taxon>
        <taxon>Candidatus Vecturitrichaceae</taxon>
        <taxon>Candidatus Vecturithrix</taxon>
    </lineage>
</organism>
<dbReference type="Proteomes" id="UP000030661">
    <property type="component" value="Unassembled WGS sequence"/>
</dbReference>
<feature type="domain" description="TIR" evidence="1">
    <location>
        <begin position="5"/>
        <end position="68"/>
    </location>
</feature>
<evidence type="ECO:0000313" key="3">
    <source>
        <dbReference type="Proteomes" id="UP000030661"/>
    </source>
</evidence>
<dbReference type="AlphaFoldDB" id="A0A081C907"/>
<dbReference type="InterPro" id="IPR035897">
    <property type="entry name" value="Toll_tir_struct_dom_sf"/>
</dbReference>